<dbReference type="Proteomes" id="UP000428260">
    <property type="component" value="Chromosome"/>
</dbReference>
<reference evidence="2 3" key="1">
    <citation type="submission" date="2019-11" db="EMBL/GenBank/DDBJ databases">
        <authorList>
            <person name="Zheng R.K."/>
            <person name="Sun C.M."/>
        </authorList>
    </citation>
    <scope>NUCLEOTIDE SEQUENCE [LARGE SCALE GENOMIC DNA]</scope>
    <source>
        <strain evidence="2 3">WC007</strain>
    </source>
</reference>
<dbReference type="InterPro" id="IPR013830">
    <property type="entry name" value="SGNH_hydro"/>
</dbReference>
<gene>
    <name evidence="2" type="ORF">GM418_14150</name>
</gene>
<dbReference type="Gene3D" id="2.60.120.260">
    <property type="entry name" value="Galactose-binding domain-like"/>
    <property type="match status" value="1"/>
</dbReference>
<dbReference type="AlphaFoldDB" id="A0A6I6JUN0"/>
<feature type="domain" description="SGNH hydrolase-type esterase" evidence="1">
    <location>
        <begin position="62"/>
        <end position="203"/>
    </location>
</feature>
<sequence length="429" mass="48811">MKPNTFFRKFLYTILLVVAVSFVVSALENSGIPTLKELHARGGLPNYFSKIQKGKSIRVAYLGGSITAQAGWRVYSLEWMKENFPLAKFEEIHAAIGGTGSNFGVFRLHEHVLRFKPDLLFVEFAVNDDGAASERVIRAMEGIVRQTWEDNPYVDICFVYTIKGDFLETETNGQLPESAQAMEKVADKYGIPSVNFGFEVVQQVKEGKLIFSNPDSKEVNGVPVFCPDRVHPYVETGHKIYKTVLARSFETIKKEKAAKAKKHKVSKPVNPEYFSDTRMLDFTNADLSDNWEIIPVKDDERFKGFGRFLDHVGRACNTGETITVHFKGKAIGVYDIMGPDAGKVAVEIDGEPRDTLSRFDKYCTYRRMNFVIIDKLEDKEHQVVFKVIAEPFNKRSILTQKEDFDQHPEKYKENCWHVGKILLDGKLLK</sequence>
<dbReference type="RefSeq" id="WP_158867386.1">
    <property type="nucleotide sequence ID" value="NZ_CP046401.1"/>
</dbReference>
<keyword evidence="3" id="KW-1185">Reference proteome</keyword>
<dbReference type="PANTHER" id="PTHR34407:SF1">
    <property type="entry name" value="SGNH HYDROLASE-TYPE ESTERASE DOMAIN-CONTAINING PROTEIN"/>
    <property type="match status" value="1"/>
</dbReference>
<evidence type="ECO:0000313" key="2">
    <source>
        <dbReference type="EMBL" id="QGY44768.1"/>
    </source>
</evidence>
<dbReference type="Pfam" id="PF13472">
    <property type="entry name" value="Lipase_GDSL_2"/>
    <property type="match status" value="1"/>
</dbReference>
<dbReference type="SUPFAM" id="SSF52266">
    <property type="entry name" value="SGNH hydrolase"/>
    <property type="match status" value="1"/>
</dbReference>
<dbReference type="CDD" id="cd00229">
    <property type="entry name" value="SGNH_hydrolase"/>
    <property type="match status" value="1"/>
</dbReference>
<protein>
    <submittedName>
        <fullName evidence="2">SGNH/GDSL hydrolase family protein</fullName>
    </submittedName>
</protein>
<proteinExistence type="predicted"/>
<dbReference type="KEGG" id="mcos:GM418_14150"/>
<dbReference type="EMBL" id="CP046401">
    <property type="protein sequence ID" value="QGY44768.1"/>
    <property type="molecule type" value="Genomic_DNA"/>
</dbReference>
<dbReference type="Gene3D" id="3.40.50.1110">
    <property type="entry name" value="SGNH hydrolase"/>
    <property type="match status" value="1"/>
</dbReference>
<keyword evidence="2" id="KW-0378">Hydrolase</keyword>
<dbReference type="GO" id="GO:0016788">
    <property type="term" value="F:hydrolase activity, acting on ester bonds"/>
    <property type="evidence" value="ECO:0007669"/>
    <property type="project" value="UniProtKB-ARBA"/>
</dbReference>
<dbReference type="PANTHER" id="PTHR34407">
    <property type="entry name" value="EXPRESSED PROTEIN"/>
    <property type="match status" value="1"/>
</dbReference>
<evidence type="ECO:0000313" key="3">
    <source>
        <dbReference type="Proteomes" id="UP000428260"/>
    </source>
</evidence>
<dbReference type="InterPro" id="IPR036514">
    <property type="entry name" value="SGNH_hydro_sf"/>
</dbReference>
<organism evidence="2 3">
    <name type="scientific">Maribellus comscasis</name>
    <dbReference type="NCBI Taxonomy" id="2681766"/>
    <lineage>
        <taxon>Bacteria</taxon>
        <taxon>Pseudomonadati</taxon>
        <taxon>Bacteroidota</taxon>
        <taxon>Bacteroidia</taxon>
        <taxon>Marinilabiliales</taxon>
        <taxon>Prolixibacteraceae</taxon>
        <taxon>Maribellus</taxon>
    </lineage>
</organism>
<accession>A0A6I6JUN0</accession>
<name>A0A6I6JUN0_9BACT</name>
<evidence type="ECO:0000259" key="1">
    <source>
        <dbReference type="Pfam" id="PF13472"/>
    </source>
</evidence>